<reference evidence="2 3" key="1">
    <citation type="submission" date="2016-10" db="EMBL/GenBank/DDBJ databases">
        <authorList>
            <person name="de Groot N.N."/>
        </authorList>
    </citation>
    <scope>NUCLEOTIDE SEQUENCE [LARGE SCALE GENOMIC DNA]</scope>
    <source>
        <strain evidence="2 3">CGMCC 1.10825</strain>
    </source>
</reference>
<evidence type="ECO:0000313" key="2">
    <source>
        <dbReference type="EMBL" id="SEI01473.1"/>
    </source>
</evidence>
<evidence type="ECO:0000259" key="1">
    <source>
        <dbReference type="PROSITE" id="PS51729"/>
    </source>
</evidence>
<dbReference type="InterPro" id="IPR016181">
    <property type="entry name" value="Acyl_CoA_acyltransferase"/>
</dbReference>
<name>A0A1H6MU21_9FLAO</name>
<organism evidence="2 3">
    <name type="scientific">Paenimyroides marinum</name>
    <dbReference type="NCBI Taxonomy" id="1159016"/>
    <lineage>
        <taxon>Bacteria</taxon>
        <taxon>Pseudomonadati</taxon>
        <taxon>Bacteroidota</taxon>
        <taxon>Flavobacteriia</taxon>
        <taxon>Flavobacteriales</taxon>
        <taxon>Flavobacteriaceae</taxon>
        <taxon>Paenimyroides</taxon>
    </lineage>
</organism>
<evidence type="ECO:0000313" key="3">
    <source>
        <dbReference type="Proteomes" id="UP000199634"/>
    </source>
</evidence>
<dbReference type="InterPro" id="IPR031165">
    <property type="entry name" value="GNAT_YJDJ"/>
</dbReference>
<accession>A0A1H6MU21</accession>
<dbReference type="Pfam" id="PF14542">
    <property type="entry name" value="Acetyltransf_CG"/>
    <property type="match status" value="1"/>
</dbReference>
<dbReference type="AlphaFoldDB" id="A0A1H6MU21"/>
<dbReference type="EMBL" id="FNXE01000059">
    <property type="protein sequence ID" value="SEI01473.1"/>
    <property type="molecule type" value="Genomic_DNA"/>
</dbReference>
<dbReference type="PROSITE" id="PS51729">
    <property type="entry name" value="GNAT_YJDJ"/>
    <property type="match status" value="1"/>
</dbReference>
<protein>
    <recommendedName>
        <fullName evidence="1">N-acetyltransferase domain-containing protein</fullName>
    </recommendedName>
</protein>
<dbReference type="STRING" id="1159016.SAMN02927937_02743"/>
<dbReference type="RefSeq" id="WP_091102431.1">
    <property type="nucleotide sequence ID" value="NZ_FNXE01000059.1"/>
</dbReference>
<dbReference type="SUPFAM" id="SSF55729">
    <property type="entry name" value="Acyl-CoA N-acyltransferases (Nat)"/>
    <property type="match status" value="1"/>
</dbReference>
<gene>
    <name evidence="2" type="ORF">SAMN02927937_02743</name>
</gene>
<sequence length="112" mass="13245">MNFKQYDDAKEGRFFVILDNEMEAGWIQYKWLGNGNLLANGTRVYEEFKDQKLGIPLFNRLVEFAEERKTKIYPLCPFVVKTFARHPELKHLLADDYLQEQVRVTESTVLLD</sequence>
<keyword evidence="3" id="KW-1185">Reference proteome</keyword>
<feature type="domain" description="N-acetyltransferase" evidence="1">
    <location>
        <begin position="6"/>
        <end position="94"/>
    </location>
</feature>
<dbReference type="OrthoDB" id="1120671at2"/>
<dbReference type="Gene3D" id="3.40.630.30">
    <property type="match status" value="1"/>
</dbReference>
<dbReference type="Proteomes" id="UP000199634">
    <property type="component" value="Unassembled WGS sequence"/>
</dbReference>
<proteinExistence type="predicted"/>